<dbReference type="EMBL" id="AMGW01000007">
    <property type="protein sequence ID" value="EXJ54614.1"/>
    <property type="molecule type" value="Genomic_DNA"/>
</dbReference>
<comment type="caution">
    <text evidence="1">The sequence shown here is derived from an EMBL/GenBank/DDBJ whole genome shotgun (WGS) entry which is preliminary data.</text>
</comment>
<protein>
    <submittedName>
        <fullName evidence="1">Uncharacterized protein</fullName>
    </submittedName>
</protein>
<evidence type="ECO:0000313" key="2">
    <source>
        <dbReference type="Proteomes" id="UP000019473"/>
    </source>
</evidence>
<keyword evidence="2" id="KW-1185">Reference proteome</keyword>
<name>W9W7T6_9EURO</name>
<reference evidence="1 2" key="1">
    <citation type="submission" date="2013-03" db="EMBL/GenBank/DDBJ databases">
        <title>The Genome Sequence of Cladophialophora yegresii CBS 114405.</title>
        <authorList>
            <consortium name="The Broad Institute Genomics Platform"/>
            <person name="Cuomo C."/>
            <person name="de Hoog S."/>
            <person name="Gorbushina A."/>
            <person name="Walker B."/>
            <person name="Young S.K."/>
            <person name="Zeng Q."/>
            <person name="Gargeya S."/>
            <person name="Fitzgerald M."/>
            <person name="Haas B."/>
            <person name="Abouelleil A."/>
            <person name="Allen A.W."/>
            <person name="Alvarado L."/>
            <person name="Arachchi H.M."/>
            <person name="Berlin A.M."/>
            <person name="Chapman S.B."/>
            <person name="Gainer-Dewar J."/>
            <person name="Goldberg J."/>
            <person name="Griggs A."/>
            <person name="Gujja S."/>
            <person name="Hansen M."/>
            <person name="Howarth C."/>
            <person name="Imamovic A."/>
            <person name="Ireland A."/>
            <person name="Larimer J."/>
            <person name="McCowan C."/>
            <person name="Murphy C."/>
            <person name="Pearson M."/>
            <person name="Poon T.W."/>
            <person name="Priest M."/>
            <person name="Roberts A."/>
            <person name="Saif S."/>
            <person name="Shea T."/>
            <person name="Sisk P."/>
            <person name="Sykes S."/>
            <person name="Wortman J."/>
            <person name="Nusbaum C."/>
            <person name="Birren B."/>
        </authorList>
    </citation>
    <scope>NUCLEOTIDE SEQUENCE [LARGE SCALE GENOMIC DNA]</scope>
    <source>
        <strain evidence="1 2">CBS 114405</strain>
    </source>
</reference>
<evidence type="ECO:0000313" key="1">
    <source>
        <dbReference type="EMBL" id="EXJ54614.1"/>
    </source>
</evidence>
<dbReference type="VEuPathDB" id="FungiDB:A1O7_09955"/>
<dbReference type="Proteomes" id="UP000019473">
    <property type="component" value="Unassembled WGS sequence"/>
</dbReference>
<proteinExistence type="predicted"/>
<gene>
    <name evidence="1" type="ORF">A1O7_09955</name>
</gene>
<sequence length="219" mass="25093">MIALWLSGQWTKDNGKRMTANDIRKECLPRISKLTHRCCVKVQSAYLPNTSWDKTSFTEPDISSYNCLEIKKEVFIISIKPDGYLKGTELTLQKPTATEPEIYSITLPPDALSGKVDRDGLDKICVEMANATFAPEKWWDTFYPVFKTKFLDHNDLTKKIPETWDRNFGVYCQHFMGFRLSKKNPDTLVRVESNSMNSVDIKKAIAEFAKQVQAALKQV</sequence>
<dbReference type="RefSeq" id="XP_007762129.1">
    <property type="nucleotide sequence ID" value="XM_007763939.1"/>
</dbReference>
<organism evidence="1 2">
    <name type="scientific">Cladophialophora yegresii CBS 114405</name>
    <dbReference type="NCBI Taxonomy" id="1182544"/>
    <lineage>
        <taxon>Eukaryota</taxon>
        <taxon>Fungi</taxon>
        <taxon>Dikarya</taxon>
        <taxon>Ascomycota</taxon>
        <taxon>Pezizomycotina</taxon>
        <taxon>Eurotiomycetes</taxon>
        <taxon>Chaetothyriomycetidae</taxon>
        <taxon>Chaetothyriales</taxon>
        <taxon>Herpotrichiellaceae</taxon>
        <taxon>Cladophialophora</taxon>
    </lineage>
</organism>
<dbReference type="AlphaFoldDB" id="W9W7T6"/>
<dbReference type="GeneID" id="19184514"/>
<dbReference type="HOGENOM" id="CLU_1261401_0_0_1"/>
<accession>W9W7T6</accession>